<gene>
    <name evidence="2" type="ORF">QF035_003058</name>
</gene>
<sequence>MSNGLTETLLLQQTTLSNQLGLSRPSVGRASPSAAGLTPGGQGSVNGLACTWPNSPSGRPDTASATGQTVELSSPAAKLSFLGSAVNGNQQTRTTVTYGDGTTDSIVLRREIPAFRPGGNAILGPEARSAGVLCVLGVTVRLGASGSRCSP</sequence>
<feature type="region of interest" description="Disordered" evidence="1">
    <location>
        <begin position="21"/>
        <end position="42"/>
    </location>
</feature>
<comment type="caution">
    <text evidence="2">The sequence shown here is derived from an EMBL/GenBank/DDBJ whole genome shotgun (WGS) entry which is preliminary data.</text>
</comment>
<accession>A0ABU0SPS8</accession>
<name>A0ABU0SPS8_9ACTN</name>
<dbReference type="EMBL" id="JAUSZI010000002">
    <property type="protein sequence ID" value="MDQ1025476.1"/>
    <property type="molecule type" value="Genomic_DNA"/>
</dbReference>
<reference evidence="2 3" key="1">
    <citation type="submission" date="2023-07" db="EMBL/GenBank/DDBJ databases">
        <title>Comparative genomics of wheat-associated soil bacteria to identify genetic determinants of phenazine resistance.</title>
        <authorList>
            <person name="Mouncey N."/>
        </authorList>
    </citation>
    <scope>NUCLEOTIDE SEQUENCE [LARGE SCALE GENOMIC DNA]</scope>
    <source>
        <strain evidence="2 3">V2I4</strain>
    </source>
</reference>
<protein>
    <submittedName>
        <fullName evidence="2">Uncharacterized protein</fullName>
    </submittedName>
</protein>
<dbReference type="Proteomes" id="UP001230328">
    <property type="component" value="Unassembled WGS sequence"/>
</dbReference>
<organism evidence="2 3">
    <name type="scientific">Streptomyces umbrinus</name>
    <dbReference type="NCBI Taxonomy" id="67370"/>
    <lineage>
        <taxon>Bacteria</taxon>
        <taxon>Bacillati</taxon>
        <taxon>Actinomycetota</taxon>
        <taxon>Actinomycetes</taxon>
        <taxon>Kitasatosporales</taxon>
        <taxon>Streptomycetaceae</taxon>
        <taxon>Streptomyces</taxon>
        <taxon>Streptomyces phaeochromogenes group</taxon>
    </lineage>
</organism>
<evidence type="ECO:0000313" key="3">
    <source>
        <dbReference type="Proteomes" id="UP001230328"/>
    </source>
</evidence>
<proteinExistence type="predicted"/>
<evidence type="ECO:0000256" key="1">
    <source>
        <dbReference type="SAM" id="MobiDB-lite"/>
    </source>
</evidence>
<evidence type="ECO:0000313" key="2">
    <source>
        <dbReference type="EMBL" id="MDQ1025476.1"/>
    </source>
</evidence>
<keyword evidence="3" id="KW-1185">Reference proteome</keyword>